<keyword evidence="2" id="KW-1185">Reference proteome</keyword>
<accession>A0AA39N4Y9</accession>
<evidence type="ECO:0000313" key="1">
    <source>
        <dbReference type="EMBL" id="KAK0457594.1"/>
    </source>
</evidence>
<protein>
    <submittedName>
        <fullName evidence="1">Uncharacterized protein</fullName>
    </submittedName>
</protein>
<name>A0AA39N4Y9_ARMTA</name>
<dbReference type="AlphaFoldDB" id="A0AA39N4Y9"/>
<dbReference type="EMBL" id="JAUEPS010000021">
    <property type="protein sequence ID" value="KAK0457594.1"/>
    <property type="molecule type" value="Genomic_DNA"/>
</dbReference>
<evidence type="ECO:0000313" key="2">
    <source>
        <dbReference type="Proteomes" id="UP001175211"/>
    </source>
</evidence>
<dbReference type="Proteomes" id="UP001175211">
    <property type="component" value="Unassembled WGS sequence"/>
</dbReference>
<dbReference type="RefSeq" id="XP_060329906.1">
    <property type="nucleotide sequence ID" value="XM_060482404.1"/>
</dbReference>
<proteinExistence type="predicted"/>
<dbReference type="GeneID" id="85365952"/>
<comment type="caution">
    <text evidence="1">The sequence shown here is derived from an EMBL/GenBank/DDBJ whole genome shotgun (WGS) entry which is preliminary data.</text>
</comment>
<gene>
    <name evidence="1" type="ORF">EV420DRAFT_503789</name>
</gene>
<organism evidence="1 2">
    <name type="scientific">Armillaria tabescens</name>
    <name type="common">Ringless honey mushroom</name>
    <name type="synonym">Agaricus tabescens</name>
    <dbReference type="NCBI Taxonomy" id="1929756"/>
    <lineage>
        <taxon>Eukaryota</taxon>
        <taxon>Fungi</taxon>
        <taxon>Dikarya</taxon>
        <taxon>Basidiomycota</taxon>
        <taxon>Agaricomycotina</taxon>
        <taxon>Agaricomycetes</taxon>
        <taxon>Agaricomycetidae</taxon>
        <taxon>Agaricales</taxon>
        <taxon>Marasmiineae</taxon>
        <taxon>Physalacriaceae</taxon>
        <taxon>Desarmillaria</taxon>
    </lineage>
</organism>
<reference evidence="1" key="1">
    <citation type="submission" date="2023-06" db="EMBL/GenBank/DDBJ databases">
        <authorList>
            <consortium name="Lawrence Berkeley National Laboratory"/>
            <person name="Ahrendt S."/>
            <person name="Sahu N."/>
            <person name="Indic B."/>
            <person name="Wong-Bajracharya J."/>
            <person name="Merenyi Z."/>
            <person name="Ke H.-M."/>
            <person name="Monk M."/>
            <person name="Kocsube S."/>
            <person name="Drula E."/>
            <person name="Lipzen A."/>
            <person name="Balint B."/>
            <person name="Henrissat B."/>
            <person name="Andreopoulos B."/>
            <person name="Martin F.M."/>
            <person name="Harder C.B."/>
            <person name="Rigling D."/>
            <person name="Ford K.L."/>
            <person name="Foster G.D."/>
            <person name="Pangilinan J."/>
            <person name="Papanicolaou A."/>
            <person name="Barry K."/>
            <person name="LaButti K."/>
            <person name="Viragh M."/>
            <person name="Koriabine M."/>
            <person name="Yan M."/>
            <person name="Riley R."/>
            <person name="Champramary S."/>
            <person name="Plett K.L."/>
            <person name="Tsai I.J."/>
            <person name="Slot J."/>
            <person name="Sipos G."/>
            <person name="Plett J."/>
            <person name="Nagy L.G."/>
            <person name="Grigoriev I.V."/>
        </authorList>
    </citation>
    <scope>NUCLEOTIDE SEQUENCE</scope>
    <source>
        <strain evidence="1">CCBAS 213</strain>
    </source>
</reference>
<sequence length="223" mass="25573">MQRRVSTNPVDKIAGMMFPLRTEYSPIYDERQSEEDAWIAFTNVMDRHLLSHLFFDFPEPGNGSKCWRPSWKQVMTETLPSHHLNLWPIGVIKLMEGTESELYCGPCIESGYVQGLADVLSDGSIRQGELVAKDDIGATHTFKIVAEHQYPVPDASYTLIGSGGYDYIPEELEPYVMKYWVLGTTRQNGKFQKFSVFRMLDDEEKMRLRELGVAKSDIQMFLC</sequence>